<protein>
    <recommendedName>
        <fullName evidence="2">TNase-like domain-containing protein</fullName>
    </recommendedName>
</protein>
<comment type="caution">
    <text evidence="3">The sequence shown here is derived from an EMBL/GenBank/DDBJ whole genome shotgun (WGS) entry which is preliminary data.</text>
</comment>
<evidence type="ECO:0000313" key="4">
    <source>
        <dbReference type="Proteomes" id="UP001055102"/>
    </source>
</evidence>
<dbReference type="InterPro" id="IPR035437">
    <property type="entry name" value="SNase_OB-fold_sf"/>
</dbReference>
<dbReference type="Gene3D" id="2.40.50.90">
    <property type="match status" value="1"/>
</dbReference>
<keyword evidence="4" id="KW-1185">Reference proteome</keyword>
<feature type="domain" description="TNase-like" evidence="2">
    <location>
        <begin position="30"/>
        <end position="157"/>
    </location>
</feature>
<evidence type="ECO:0000256" key="1">
    <source>
        <dbReference type="SAM" id="SignalP"/>
    </source>
</evidence>
<feature type="chain" id="PRO_5045984195" description="TNase-like domain-containing protein" evidence="1">
    <location>
        <begin position="33"/>
        <end position="181"/>
    </location>
</feature>
<dbReference type="Proteomes" id="UP001055102">
    <property type="component" value="Unassembled WGS sequence"/>
</dbReference>
<evidence type="ECO:0000259" key="2">
    <source>
        <dbReference type="SMART" id="SM00318"/>
    </source>
</evidence>
<dbReference type="EMBL" id="BPQR01000081">
    <property type="protein sequence ID" value="GJE08538.1"/>
    <property type="molecule type" value="Genomic_DNA"/>
</dbReference>
<feature type="signal peptide" evidence="1">
    <location>
        <begin position="1"/>
        <end position="32"/>
    </location>
</feature>
<dbReference type="SUPFAM" id="SSF50199">
    <property type="entry name" value="Staphylococcal nuclease"/>
    <property type="match status" value="1"/>
</dbReference>
<dbReference type="RefSeq" id="WP_238278319.1">
    <property type="nucleotide sequence ID" value="NZ_BPQR01000081.1"/>
</dbReference>
<evidence type="ECO:0000313" key="3">
    <source>
        <dbReference type="EMBL" id="GJE08538.1"/>
    </source>
</evidence>
<name>A0ABQ4T2P4_9HYPH</name>
<dbReference type="InterPro" id="IPR016071">
    <property type="entry name" value="Staphylococal_nuclease_OB-fold"/>
</dbReference>
<reference evidence="3" key="1">
    <citation type="journal article" date="2021" name="Front. Microbiol.">
        <title>Comprehensive Comparative Genomics and Phenotyping of Methylobacterium Species.</title>
        <authorList>
            <person name="Alessa O."/>
            <person name="Ogura Y."/>
            <person name="Fujitani Y."/>
            <person name="Takami H."/>
            <person name="Hayashi T."/>
            <person name="Sahin N."/>
            <person name="Tani A."/>
        </authorList>
    </citation>
    <scope>NUCLEOTIDE SEQUENCE</scope>
    <source>
        <strain evidence="3">LMG 23639</strain>
    </source>
</reference>
<reference evidence="3" key="2">
    <citation type="submission" date="2021-08" db="EMBL/GenBank/DDBJ databases">
        <authorList>
            <person name="Tani A."/>
            <person name="Ola A."/>
            <person name="Ogura Y."/>
            <person name="Katsura K."/>
            <person name="Hayashi T."/>
        </authorList>
    </citation>
    <scope>NUCLEOTIDE SEQUENCE</scope>
    <source>
        <strain evidence="3">LMG 23639</strain>
    </source>
</reference>
<organism evidence="3 4">
    <name type="scientific">Methylobacterium jeotgali</name>
    <dbReference type="NCBI Taxonomy" id="381630"/>
    <lineage>
        <taxon>Bacteria</taxon>
        <taxon>Pseudomonadati</taxon>
        <taxon>Pseudomonadota</taxon>
        <taxon>Alphaproteobacteria</taxon>
        <taxon>Hyphomicrobiales</taxon>
        <taxon>Methylobacteriaceae</taxon>
        <taxon>Methylobacterium</taxon>
    </lineage>
</organism>
<dbReference type="SMART" id="SM00318">
    <property type="entry name" value="SNc"/>
    <property type="match status" value="1"/>
</dbReference>
<gene>
    <name evidence="3" type="ORF">AOPFMNJM_3878</name>
</gene>
<sequence length="181" mass="19136">MRNSVDGIRGGAWARTLRAAPLLLALGGPALAADTVQGRPTVIDGDTLQVGGTLIGLYGVAAPAAAQICQDAEGANIRCGERARRALARHIGTGEIVCESRGVDRSHRPVALCRLGREDLAAWMVRQGHAVADKHVAEAYNADETRAWAARRGLWAGVFEDPTTRSREAGRSPAHRTASAQ</sequence>
<proteinExistence type="predicted"/>
<accession>A0ABQ4T2P4</accession>
<keyword evidence="1" id="KW-0732">Signal</keyword>
<dbReference type="Pfam" id="PF00565">
    <property type="entry name" value="SNase"/>
    <property type="match status" value="1"/>
</dbReference>